<keyword evidence="3 4" id="KW-0663">Pyridoxal phosphate</keyword>
<feature type="region of interest" description="Disordered" evidence="6">
    <location>
        <begin position="1"/>
        <end position="23"/>
    </location>
</feature>
<proteinExistence type="inferred from homology"/>
<sequence length="406" mass="43298">MSEPQDASPPEAAEHTTSDPQQLQFRTRAIHVGNEIDPQTGAVVPPIHLASTFRQPGAGEWGEFDYSRSGNPTRSRLQQTLTSLEGGCGSLAFSSGMAAIHCVTMLLESGQHVVAGCDIYGGAYRLLHNICSRSGIEVSLVDMTDLDAVAAAIRPETKLIWGETIGNPLMTIPDLAGLSAVAKRAGVLLGVDNTFGTPALIRPLEHGVDVVMHSATKFLGGHSDCLGGTLSVADSELFDRLYYVQNATGAVLDPFSSFLVARGLKTLDLRVREQSRSTMQLATWLEQHPQVRRVLYPGLPSHPQHGLADSQFSGFGTMLCFELEGDFQQTARVCEATKLFHLAVSLGAVESLIEQPASMSHASYDAADRERFGISDGLIRISVGLEAAADLQSDLEQAIAAGMAGG</sequence>
<dbReference type="EMBL" id="CP042914">
    <property type="protein sequence ID" value="QEG38348.1"/>
    <property type="molecule type" value="Genomic_DNA"/>
</dbReference>
<comment type="similarity">
    <text evidence="2 5">Belongs to the trans-sulfuration enzymes family.</text>
</comment>
<dbReference type="InterPro" id="IPR015424">
    <property type="entry name" value="PyrdxlP-dep_Trfase"/>
</dbReference>
<dbReference type="OrthoDB" id="9780685at2"/>
<evidence type="ECO:0000256" key="2">
    <source>
        <dbReference type="ARBA" id="ARBA00009077"/>
    </source>
</evidence>
<dbReference type="InterPro" id="IPR054542">
    <property type="entry name" value="Cys_met_metab_PP"/>
</dbReference>
<evidence type="ECO:0000313" key="8">
    <source>
        <dbReference type="Proteomes" id="UP000325286"/>
    </source>
</evidence>
<dbReference type="GO" id="GO:0004123">
    <property type="term" value="F:cystathionine gamma-lyase activity"/>
    <property type="evidence" value="ECO:0007669"/>
    <property type="project" value="TreeGrafter"/>
</dbReference>
<dbReference type="InterPro" id="IPR015422">
    <property type="entry name" value="PyrdxlP-dep_Trfase_small"/>
</dbReference>
<dbReference type="InterPro" id="IPR015421">
    <property type="entry name" value="PyrdxlP-dep_Trfase_major"/>
</dbReference>
<dbReference type="GO" id="GO:0005737">
    <property type="term" value="C:cytoplasm"/>
    <property type="evidence" value="ECO:0007669"/>
    <property type="project" value="TreeGrafter"/>
</dbReference>
<evidence type="ECO:0000256" key="3">
    <source>
        <dbReference type="ARBA" id="ARBA00022898"/>
    </source>
</evidence>
<evidence type="ECO:0000256" key="6">
    <source>
        <dbReference type="SAM" id="MobiDB-lite"/>
    </source>
</evidence>
<dbReference type="PANTHER" id="PTHR11808:SF15">
    <property type="entry name" value="CYSTATHIONINE GAMMA-LYASE"/>
    <property type="match status" value="1"/>
</dbReference>
<organism evidence="7 8">
    <name type="scientific">Roseimaritima ulvae</name>
    <dbReference type="NCBI Taxonomy" id="980254"/>
    <lineage>
        <taxon>Bacteria</taxon>
        <taxon>Pseudomonadati</taxon>
        <taxon>Planctomycetota</taxon>
        <taxon>Planctomycetia</taxon>
        <taxon>Pirellulales</taxon>
        <taxon>Pirellulaceae</taxon>
        <taxon>Roseimaritima</taxon>
    </lineage>
</organism>
<dbReference type="SUPFAM" id="SSF53383">
    <property type="entry name" value="PLP-dependent transferases"/>
    <property type="match status" value="1"/>
</dbReference>
<dbReference type="Gene3D" id="3.40.640.10">
    <property type="entry name" value="Type I PLP-dependent aspartate aminotransferase-like (Major domain)"/>
    <property type="match status" value="1"/>
</dbReference>
<keyword evidence="7" id="KW-0456">Lyase</keyword>
<accession>A0A5B9QH19</accession>
<feature type="modified residue" description="N6-(pyridoxal phosphate)lysine" evidence="4">
    <location>
        <position position="217"/>
    </location>
</feature>
<evidence type="ECO:0000313" key="7">
    <source>
        <dbReference type="EMBL" id="QEG38348.1"/>
    </source>
</evidence>
<dbReference type="FunFam" id="3.40.640.10:FF:000009">
    <property type="entry name" value="Cystathionine gamma-synthase homolog"/>
    <property type="match status" value="1"/>
</dbReference>
<keyword evidence="8" id="KW-1185">Reference proteome</keyword>
<name>A0A5B9QH19_9BACT</name>
<dbReference type="EC" id="4.4.1.8" evidence="7"/>
<evidence type="ECO:0000256" key="5">
    <source>
        <dbReference type="RuleBase" id="RU362118"/>
    </source>
</evidence>
<gene>
    <name evidence="7" type="primary">metC</name>
    <name evidence="7" type="ORF">UC8_03050</name>
</gene>
<dbReference type="InterPro" id="IPR000277">
    <property type="entry name" value="Cys/Met-Metab_PyrdxlP-dep_enz"/>
</dbReference>
<dbReference type="AlphaFoldDB" id="A0A5B9QH19"/>
<dbReference type="GO" id="GO:0019346">
    <property type="term" value="P:transsulfuration"/>
    <property type="evidence" value="ECO:0007669"/>
    <property type="project" value="InterPro"/>
</dbReference>
<evidence type="ECO:0000256" key="4">
    <source>
        <dbReference type="PIRSR" id="PIRSR001434-2"/>
    </source>
</evidence>
<comment type="cofactor">
    <cofactor evidence="1 5">
        <name>pyridoxal 5'-phosphate</name>
        <dbReference type="ChEBI" id="CHEBI:597326"/>
    </cofactor>
</comment>
<dbReference type="PROSITE" id="PS00868">
    <property type="entry name" value="CYS_MET_METAB_PP"/>
    <property type="match status" value="1"/>
</dbReference>
<protein>
    <submittedName>
        <fullName evidence="7">Cystathionine beta-lyase</fullName>
        <ecNumber evidence="7">4.4.1.8</ecNumber>
    </submittedName>
</protein>
<evidence type="ECO:0000256" key="1">
    <source>
        <dbReference type="ARBA" id="ARBA00001933"/>
    </source>
</evidence>
<dbReference type="KEGG" id="rul:UC8_03050"/>
<dbReference type="PIRSF" id="PIRSF001434">
    <property type="entry name" value="CGS"/>
    <property type="match status" value="1"/>
</dbReference>
<dbReference type="Proteomes" id="UP000325286">
    <property type="component" value="Chromosome"/>
</dbReference>
<dbReference type="GO" id="GO:0019343">
    <property type="term" value="P:cysteine biosynthetic process via cystathionine"/>
    <property type="evidence" value="ECO:0007669"/>
    <property type="project" value="TreeGrafter"/>
</dbReference>
<dbReference type="CDD" id="cd00614">
    <property type="entry name" value="CGS_like"/>
    <property type="match status" value="1"/>
</dbReference>
<dbReference type="FunFam" id="3.90.1150.10:FF:000033">
    <property type="entry name" value="Cystathionine gamma-synthase"/>
    <property type="match status" value="1"/>
</dbReference>
<dbReference type="GO" id="GO:0009086">
    <property type="term" value="P:methionine biosynthetic process"/>
    <property type="evidence" value="ECO:0007669"/>
    <property type="project" value="UniProtKB-ARBA"/>
</dbReference>
<dbReference type="PANTHER" id="PTHR11808">
    <property type="entry name" value="TRANS-SULFURATION ENZYME FAMILY MEMBER"/>
    <property type="match status" value="1"/>
</dbReference>
<dbReference type="Pfam" id="PF01053">
    <property type="entry name" value="Cys_Met_Meta_PP"/>
    <property type="match status" value="1"/>
</dbReference>
<dbReference type="GO" id="GO:0003962">
    <property type="term" value="F:cystathionine gamma-synthase activity"/>
    <property type="evidence" value="ECO:0007669"/>
    <property type="project" value="TreeGrafter"/>
</dbReference>
<dbReference type="RefSeq" id="WP_068134432.1">
    <property type="nucleotide sequence ID" value="NZ_CP042914.1"/>
</dbReference>
<dbReference type="Gene3D" id="3.90.1150.10">
    <property type="entry name" value="Aspartate Aminotransferase, domain 1"/>
    <property type="match status" value="1"/>
</dbReference>
<dbReference type="GO" id="GO:0030170">
    <property type="term" value="F:pyridoxal phosphate binding"/>
    <property type="evidence" value="ECO:0007669"/>
    <property type="project" value="InterPro"/>
</dbReference>
<reference evidence="7 8" key="1">
    <citation type="submission" date="2019-08" db="EMBL/GenBank/DDBJ databases">
        <title>Deep-cultivation of Planctomycetes and their phenomic and genomic characterization uncovers novel biology.</title>
        <authorList>
            <person name="Wiegand S."/>
            <person name="Jogler M."/>
            <person name="Boedeker C."/>
            <person name="Pinto D."/>
            <person name="Vollmers J."/>
            <person name="Rivas-Marin E."/>
            <person name="Kohn T."/>
            <person name="Peeters S.H."/>
            <person name="Heuer A."/>
            <person name="Rast P."/>
            <person name="Oberbeckmann S."/>
            <person name="Bunk B."/>
            <person name="Jeske O."/>
            <person name="Meyerdierks A."/>
            <person name="Storesund J.E."/>
            <person name="Kallscheuer N."/>
            <person name="Luecker S."/>
            <person name="Lage O.M."/>
            <person name="Pohl T."/>
            <person name="Merkel B.J."/>
            <person name="Hornburger P."/>
            <person name="Mueller R.-W."/>
            <person name="Bruemmer F."/>
            <person name="Labrenz M."/>
            <person name="Spormann A.M."/>
            <person name="Op den Camp H."/>
            <person name="Overmann J."/>
            <person name="Amann R."/>
            <person name="Jetten M.S.M."/>
            <person name="Mascher T."/>
            <person name="Medema M.H."/>
            <person name="Devos D.P."/>
            <person name="Kaster A.-K."/>
            <person name="Ovreas L."/>
            <person name="Rohde M."/>
            <person name="Galperin M.Y."/>
            <person name="Jogler C."/>
        </authorList>
    </citation>
    <scope>NUCLEOTIDE SEQUENCE [LARGE SCALE GENOMIC DNA]</scope>
    <source>
        <strain evidence="7 8">UC8</strain>
    </source>
</reference>